<accession>A0A8S5SD51</accession>
<protein>
    <recommendedName>
        <fullName evidence="1">Phage neck terminator protein gp12-like domain-containing protein</fullName>
    </recommendedName>
</protein>
<sequence length="158" mass="18639">MKNEKLRKLLASFVDFQIIRDNYMAKKPRECAVMHTISLTKSAYSAYRTIETTEDNIKEQATRLVIAYFQIDFYASTQARAEEMASQLLEVIVFKKRHDIVRNGFGLSDDEIEIKDLTFLESSQYIYRFSFDVEMNWRESSERIRQLIKDVKVEVENG</sequence>
<dbReference type="EMBL" id="BK032571">
    <property type="protein sequence ID" value="DAF48650.1"/>
    <property type="molecule type" value="Genomic_DNA"/>
</dbReference>
<evidence type="ECO:0000313" key="2">
    <source>
        <dbReference type="EMBL" id="DAF48650.1"/>
    </source>
</evidence>
<dbReference type="InterPro" id="IPR057087">
    <property type="entry name" value="Gp12-like"/>
</dbReference>
<name>A0A8S5SD51_9CAUD</name>
<evidence type="ECO:0000259" key="1">
    <source>
        <dbReference type="Pfam" id="PF23961"/>
    </source>
</evidence>
<proteinExistence type="predicted"/>
<organism evidence="2">
    <name type="scientific">Siphoviridae sp. ctzWr28</name>
    <dbReference type="NCBI Taxonomy" id="2827980"/>
    <lineage>
        <taxon>Viruses</taxon>
        <taxon>Duplodnaviria</taxon>
        <taxon>Heunggongvirae</taxon>
        <taxon>Uroviricota</taxon>
        <taxon>Caudoviricetes</taxon>
    </lineage>
</organism>
<dbReference type="Pfam" id="PF23961">
    <property type="entry name" value="Phage_tail_terminator_9"/>
    <property type="match status" value="1"/>
</dbReference>
<dbReference type="NCBIfam" id="NF047498">
    <property type="entry name" value="LIC_12616_fam"/>
    <property type="match status" value="1"/>
</dbReference>
<feature type="domain" description="Phage neck terminator protein gp12-like" evidence="1">
    <location>
        <begin position="5"/>
        <end position="154"/>
    </location>
</feature>
<reference evidence="2" key="1">
    <citation type="journal article" date="2021" name="Proc. Natl. Acad. Sci. U.S.A.">
        <title>A Catalog of Tens of Thousands of Viruses from Human Metagenomes Reveals Hidden Associations with Chronic Diseases.</title>
        <authorList>
            <person name="Tisza M.J."/>
            <person name="Buck C.B."/>
        </authorList>
    </citation>
    <scope>NUCLEOTIDE SEQUENCE</scope>
    <source>
        <strain evidence="2">CtzWr28</strain>
    </source>
</reference>